<proteinExistence type="predicted"/>
<protein>
    <submittedName>
        <fullName evidence="1">Uncharacterized protein</fullName>
    </submittedName>
</protein>
<reference evidence="1 2" key="1">
    <citation type="submission" date="2021-04" db="EMBL/GenBank/DDBJ databases">
        <title>Draft genome sequence of Paenibacillus cisolokensis, LC2-13A.</title>
        <authorList>
            <person name="Uke A."/>
            <person name="Chhe C."/>
            <person name="Baramee S."/>
            <person name="Kosugi A."/>
        </authorList>
    </citation>
    <scope>NUCLEOTIDE SEQUENCE [LARGE SCALE GENOMIC DNA]</scope>
    <source>
        <strain evidence="1 2">LC2-13A</strain>
    </source>
</reference>
<comment type="caution">
    <text evidence="1">The sequence shown here is derived from an EMBL/GenBank/DDBJ whole genome shotgun (WGS) entry which is preliminary data.</text>
</comment>
<evidence type="ECO:0000313" key="2">
    <source>
        <dbReference type="Proteomes" id="UP000680304"/>
    </source>
</evidence>
<gene>
    <name evidence="1" type="ORF">PACILC2_48320</name>
</gene>
<name>A0ABQ4NDI0_9BACL</name>
<sequence length="91" mass="9702">MAKMGRYPPSGRLSWRQMQKSLSPLSIAGRSSSAAYAGAAVPMSAGHALRPGLVRAAERGSHAVDRRHAASWEPARGSFVRCGSRADRGRL</sequence>
<evidence type="ECO:0000313" key="1">
    <source>
        <dbReference type="EMBL" id="GIQ66264.1"/>
    </source>
</evidence>
<keyword evidence="2" id="KW-1185">Reference proteome</keyword>
<dbReference type="EMBL" id="BOVJ01000172">
    <property type="protein sequence ID" value="GIQ66264.1"/>
    <property type="molecule type" value="Genomic_DNA"/>
</dbReference>
<dbReference type="Proteomes" id="UP000680304">
    <property type="component" value="Unassembled WGS sequence"/>
</dbReference>
<organism evidence="1 2">
    <name type="scientific">Paenibacillus cisolokensis</name>
    <dbReference type="NCBI Taxonomy" id="1658519"/>
    <lineage>
        <taxon>Bacteria</taxon>
        <taxon>Bacillati</taxon>
        <taxon>Bacillota</taxon>
        <taxon>Bacilli</taxon>
        <taxon>Bacillales</taxon>
        <taxon>Paenibacillaceae</taxon>
        <taxon>Paenibacillus</taxon>
    </lineage>
</organism>
<accession>A0ABQ4NDI0</accession>